<dbReference type="Pfam" id="PF21686">
    <property type="entry name" value="LigD_Prim-Pol"/>
    <property type="match status" value="1"/>
</dbReference>
<dbReference type="Pfam" id="PF04679">
    <property type="entry name" value="DNA_ligase_A_C"/>
    <property type="match status" value="1"/>
</dbReference>
<evidence type="ECO:0000256" key="18">
    <source>
        <dbReference type="ARBA" id="ARBA00023268"/>
    </source>
</evidence>
<keyword evidence="18" id="KW-0511">Multifunctional enzyme</keyword>
<dbReference type="EMBL" id="JADEYR010000023">
    <property type="protein sequence ID" value="MBE9405178.1"/>
    <property type="molecule type" value="Genomic_DNA"/>
</dbReference>
<dbReference type="PANTHER" id="PTHR42705">
    <property type="entry name" value="BIFUNCTIONAL NON-HOMOLOGOUS END JOINING PROTEIN LIGD"/>
    <property type="match status" value="1"/>
</dbReference>
<dbReference type="GO" id="GO:0003910">
    <property type="term" value="F:DNA ligase (ATP) activity"/>
    <property type="evidence" value="ECO:0007669"/>
    <property type="project" value="UniProtKB-EC"/>
</dbReference>
<dbReference type="RefSeq" id="WP_193866909.1">
    <property type="nucleotide sequence ID" value="NZ_JADEYR010000023.1"/>
</dbReference>
<keyword evidence="14" id="KW-0238">DNA-binding</keyword>
<name>A0ABR9W7G9_9MICO</name>
<dbReference type="Gene3D" id="3.30.470.30">
    <property type="entry name" value="DNA ligase/mRNA capping enzyme"/>
    <property type="match status" value="1"/>
</dbReference>
<sequence length="890" mass="96464">MATGEQRVEVGGRTLKVSNLDKVMYPATGTTKGEVIDYYHRIAGVMIPQVSRRPATRKRWVNGVGTEEDPGQVFFRKDLEDSAPDWVPRADIEHRSGTTAYPLIEEPAVLVWLAQLASLEIHTPQWRFDADGEPENPDRLVLDLDPGEGVALADCAEVALWCREILGDMGLSTYPVTSGSKGIHLYAPLDGASTAEEVSGVAHELARALEADHPDEVVSDMKKSLRSGKVLVDWSQNNGSKTTVAPYSLRGRAHPTVAAPRTWEEIEDEGLTHLDLAEVLERVEGGQDPIAPLGRTGNGAAGSGGGASDGGDDGASPGADGPSADSSPSTAEARDRLEVYRSKRDPEKTPEPVPAPPGSEQAEDSAASAAARDALDSDAPMFVIQEHHASRLHWDFRLENHGVLVSWAVPKGPPLHTDVNRLAVQTEDHPLEYGTFEGTIPKGEYGGGEVTIWDAGTIEIEKWREGKEVIAVCHGRPDGGLGGVPRRYAFIRTGGMGKKKGKSAAAKEKEQDNWLLHLMKDQPQADAPPPADGADGTTSDEAEGDAPAADAPPSAQRTEAAGMEMDDPIAPMLATAGSRSDIRSEDEWAFEMKWDGVRVIATVLGDQVRLTSRNGKDLTATFPELLELVEAIDPEMRQAGQTVLDGEIVALDSSDRPSFGRLQQRLGLTAEADVSAAREKVEAHLMAFDLLQRGGDSLLRTPYRERRDALFETVTATDHVHLPHADHGDVDHAIELSQQLKLEGVMAKKETGIYQAGKRSRTWIKIKNARHQEVVVIGWRHGKGSRTDTIGSLLVAVPDGDGDLSYAGRVGTGFSDRDLEKAAGMLSSRVRKTPPVDDVPASDRRDATWVRADLVGEVQYGERTEDGRLRHPVWRGWRPDKQAADVTWED</sequence>
<dbReference type="NCBIfam" id="NF007210">
    <property type="entry name" value="PRK09632.1"/>
    <property type="match status" value="1"/>
</dbReference>
<dbReference type="InterPro" id="IPR016059">
    <property type="entry name" value="DNA_ligase_ATP-dep_CS"/>
</dbReference>
<feature type="region of interest" description="Disordered" evidence="23">
    <location>
        <begin position="287"/>
        <end position="372"/>
    </location>
</feature>
<evidence type="ECO:0000256" key="16">
    <source>
        <dbReference type="ARBA" id="ARBA00023204"/>
    </source>
</evidence>
<dbReference type="InterPro" id="IPR014145">
    <property type="entry name" value="LigD_pol_dom"/>
</dbReference>
<keyword evidence="13" id="KW-0239">DNA-directed DNA polymerase</keyword>
<dbReference type="PANTHER" id="PTHR42705:SF2">
    <property type="entry name" value="BIFUNCTIONAL NON-HOMOLOGOUS END JOINING PROTEIN LIGD"/>
    <property type="match status" value="1"/>
</dbReference>
<evidence type="ECO:0000256" key="8">
    <source>
        <dbReference type="ARBA" id="ARBA00022741"/>
    </source>
</evidence>
<evidence type="ECO:0000256" key="2">
    <source>
        <dbReference type="ARBA" id="ARBA00012727"/>
    </source>
</evidence>
<comment type="cofactor">
    <cofactor evidence="1">
        <name>Mn(2+)</name>
        <dbReference type="ChEBI" id="CHEBI:29035"/>
    </cofactor>
</comment>
<evidence type="ECO:0000256" key="13">
    <source>
        <dbReference type="ARBA" id="ARBA00022932"/>
    </source>
</evidence>
<evidence type="ECO:0000256" key="3">
    <source>
        <dbReference type="ARBA" id="ARBA00022598"/>
    </source>
</evidence>
<dbReference type="PROSITE" id="PS00697">
    <property type="entry name" value="DNA_LIGASE_A1"/>
    <property type="match status" value="1"/>
</dbReference>
<dbReference type="NCBIfam" id="TIGR02779">
    <property type="entry name" value="NHEJ_ligase_lig"/>
    <property type="match status" value="1"/>
</dbReference>
<keyword evidence="12" id="KW-0067">ATP-binding</keyword>
<dbReference type="CDD" id="cd07906">
    <property type="entry name" value="Adenylation_DNA_ligase_LigD_LigC"/>
    <property type="match status" value="1"/>
</dbReference>
<dbReference type="InterPro" id="IPR012340">
    <property type="entry name" value="NA-bd_OB-fold"/>
</dbReference>
<keyword evidence="4" id="KW-0808">Transferase</keyword>
<evidence type="ECO:0000259" key="24">
    <source>
        <dbReference type="PROSITE" id="PS50160"/>
    </source>
</evidence>
<dbReference type="PROSITE" id="PS00333">
    <property type="entry name" value="DNA_LIGASE_A2"/>
    <property type="match status" value="1"/>
</dbReference>
<dbReference type="SUPFAM" id="SSF56091">
    <property type="entry name" value="DNA ligase/mRNA capping enzyme, catalytic domain"/>
    <property type="match status" value="1"/>
</dbReference>
<keyword evidence="6" id="KW-0540">Nuclease</keyword>
<evidence type="ECO:0000256" key="5">
    <source>
        <dbReference type="ARBA" id="ARBA00022695"/>
    </source>
</evidence>
<dbReference type="Gene3D" id="2.40.50.140">
    <property type="entry name" value="Nucleic acid-binding proteins"/>
    <property type="match status" value="1"/>
</dbReference>
<comment type="catalytic activity">
    <reaction evidence="20">
        <text>ATP + (deoxyribonucleotide)n-3'-hydroxyl + 5'-phospho-(deoxyribonucleotide)m = (deoxyribonucleotide)n+m + AMP + diphosphate.</text>
        <dbReference type="EC" id="6.5.1.1"/>
    </reaction>
</comment>
<evidence type="ECO:0000256" key="10">
    <source>
        <dbReference type="ARBA" id="ARBA00022801"/>
    </source>
</evidence>
<comment type="similarity">
    <text evidence="21">In the C-terminal section; belongs to the ATP-dependent DNA ligase family.</text>
</comment>
<keyword evidence="11" id="KW-0269">Exonuclease</keyword>
<dbReference type="InterPro" id="IPR033649">
    <property type="entry name" value="MtLigD_Pol-like"/>
</dbReference>
<organism evidence="25 26">
    <name type="scientific">Brachybacterium epidermidis</name>
    <dbReference type="NCBI Taxonomy" id="2781983"/>
    <lineage>
        <taxon>Bacteria</taxon>
        <taxon>Bacillati</taxon>
        <taxon>Actinomycetota</taxon>
        <taxon>Actinomycetes</taxon>
        <taxon>Micrococcales</taxon>
        <taxon>Dermabacteraceae</taxon>
        <taxon>Brachybacterium</taxon>
    </lineage>
</organism>
<evidence type="ECO:0000256" key="19">
    <source>
        <dbReference type="ARBA" id="ARBA00029943"/>
    </source>
</evidence>
<protein>
    <recommendedName>
        <fullName evidence="2">DNA ligase (ATP)</fullName>
        <ecNumber evidence="2">6.5.1.1</ecNumber>
    </recommendedName>
    <alternativeName>
        <fullName evidence="19">NHEJ DNA polymerase</fullName>
    </alternativeName>
</protein>
<evidence type="ECO:0000256" key="15">
    <source>
        <dbReference type="ARBA" id="ARBA00023172"/>
    </source>
</evidence>
<dbReference type="InterPro" id="IPR012310">
    <property type="entry name" value="DNA_ligase_ATP-dep_cent"/>
</dbReference>
<evidence type="ECO:0000256" key="17">
    <source>
        <dbReference type="ARBA" id="ARBA00023211"/>
    </source>
</evidence>
<feature type="compositionally biased region" description="Low complexity" evidence="23">
    <location>
        <begin position="314"/>
        <end position="329"/>
    </location>
</feature>
<keyword evidence="5" id="KW-0548">Nucleotidyltransferase</keyword>
<dbReference type="InterPro" id="IPR052171">
    <property type="entry name" value="NHEJ_LigD"/>
</dbReference>
<keyword evidence="7" id="KW-0479">Metal-binding</keyword>
<dbReference type="InterPro" id="IPR014144">
    <property type="entry name" value="LigD_PE_domain"/>
</dbReference>
<feature type="compositionally biased region" description="Gly residues" evidence="23">
    <location>
        <begin position="296"/>
        <end position="309"/>
    </location>
</feature>
<evidence type="ECO:0000256" key="22">
    <source>
        <dbReference type="ARBA" id="ARBA00049990"/>
    </source>
</evidence>
<evidence type="ECO:0000313" key="25">
    <source>
        <dbReference type="EMBL" id="MBE9405178.1"/>
    </source>
</evidence>
<keyword evidence="16" id="KW-0234">DNA repair</keyword>
<dbReference type="InterPro" id="IPR014146">
    <property type="entry name" value="LigD_ligase_dom"/>
</dbReference>
<evidence type="ECO:0000256" key="9">
    <source>
        <dbReference type="ARBA" id="ARBA00022763"/>
    </source>
</evidence>
<keyword evidence="8" id="KW-0547">Nucleotide-binding</keyword>
<feature type="compositionally biased region" description="Basic and acidic residues" evidence="23">
    <location>
        <begin position="332"/>
        <end position="350"/>
    </location>
</feature>
<evidence type="ECO:0000256" key="21">
    <source>
        <dbReference type="ARBA" id="ARBA00049981"/>
    </source>
</evidence>
<dbReference type="SUPFAM" id="SSF50249">
    <property type="entry name" value="Nucleic acid-binding proteins"/>
    <property type="match status" value="1"/>
</dbReference>
<feature type="compositionally biased region" description="Low complexity" evidence="23">
    <location>
        <begin position="545"/>
        <end position="555"/>
    </location>
</feature>
<evidence type="ECO:0000256" key="20">
    <source>
        <dbReference type="ARBA" id="ARBA00034003"/>
    </source>
</evidence>
<evidence type="ECO:0000256" key="23">
    <source>
        <dbReference type="SAM" id="MobiDB-lite"/>
    </source>
</evidence>
<keyword evidence="26" id="KW-1185">Reference proteome</keyword>
<dbReference type="CDD" id="cd07971">
    <property type="entry name" value="OBF_DNA_ligase_LigD"/>
    <property type="match status" value="1"/>
</dbReference>
<dbReference type="Pfam" id="PF13298">
    <property type="entry name" value="LigD_N"/>
    <property type="match status" value="1"/>
</dbReference>
<reference evidence="25 26" key="1">
    <citation type="submission" date="2020-10" db="EMBL/GenBank/DDBJ databases">
        <title>Draft genome and description of Brachybacterium epidermidis sp nov.</title>
        <authorList>
            <person name="Boxberger M."/>
            <person name="La Scola B."/>
        </authorList>
    </citation>
    <scope>NUCLEOTIDE SEQUENCE [LARGE SCALE GENOMIC DNA]</scope>
    <source>
        <strain evidence="25 26">Marseille-Q2903</strain>
    </source>
</reference>
<feature type="domain" description="ATP-dependent DNA ligase family profile" evidence="24">
    <location>
        <begin position="676"/>
        <end position="799"/>
    </location>
</feature>
<evidence type="ECO:0000313" key="26">
    <source>
        <dbReference type="Proteomes" id="UP000644727"/>
    </source>
</evidence>
<feature type="region of interest" description="Disordered" evidence="23">
    <location>
        <begin position="522"/>
        <end position="567"/>
    </location>
</feature>
<accession>A0ABR9W7G9</accession>
<dbReference type="CDD" id="cd04863">
    <property type="entry name" value="MtLigD_Pol_like"/>
    <property type="match status" value="1"/>
</dbReference>
<proteinExistence type="inferred from homology"/>
<dbReference type="Proteomes" id="UP000644727">
    <property type="component" value="Unassembled WGS sequence"/>
</dbReference>
<dbReference type="InterPro" id="IPR012309">
    <property type="entry name" value="DNA_ligase_ATP-dep_C"/>
</dbReference>
<dbReference type="PROSITE" id="PS50160">
    <property type="entry name" value="DNA_LIGASE_A3"/>
    <property type="match status" value="1"/>
</dbReference>
<keyword evidence="9" id="KW-0227">DNA damage</keyword>
<evidence type="ECO:0000256" key="12">
    <source>
        <dbReference type="ARBA" id="ARBA00022840"/>
    </source>
</evidence>
<dbReference type="NCBIfam" id="TIGR02778">
    <property type="entry name" value="ligD_pol"/>
    <property type="match status" value="1"/>
</dbReference>
<evidence type="ECO:0000256" key="4">
    <source>
        <dbReference type="ARBA" id="ARBA00022679"/>
    </source>
</evidence>
<keyword evidence="17" id="KW-0464">Manganese</keyword>
<evidence type="ECO:0000256" key="7">
    <source>
        <dbReference type="ARBA" id="ARBA00022723"/>
    </source>
</evidence>
<dbReference type="Pfam" id="PF01068">
    <property type="entry name" value="DNA_ligase_A_M"/>
    <property type="match status" value="1"/>
</dbReference>
<dbReference type="Gene3D" id="3.30.1490.70">
    <property type="match status" value="1"/>
</dbReference>
<comment type="similarity">
    <text evidence="22">In the N-terminal section; belongs to the LigD polymerase family.</text>
</comment>
<keyword evidence="3 25" id="KW-0436">Ligase</keyword>
<gene>
    <name evidence="25" type="ORF">IOE58_13690</name>
</gene>
<evidence type="ECO:0000256" key="14">
    <source>
        <dbReference type="ARBA" id="ARBA00023125"/>
    </source>
</evidence>
<evidence type="ECO:0000256" key="6">
    <source>
        <dbReference type="ARBA" id="ARBA00022722"/>
    </source>
</evidence>
<evidence type="ECO:0000256" key="1">
    <source>
        <dbReference type="ARBA" id="ARBA00001936"/>
    </source>
</evidence>
<keyword evidence="15" id="KW-0233">DNA recombination</keyword>
<dbReference type="EC" id="6.5.1.1" evidence="2"/>
<keyword evidence="10" id="KW-0378">Hydrolase</keyword>
<dbReference type="Gene3D" id="3.90.920.10">
    <property type="entry name" value="DNA primase, PRIM domain"/>
    <property type="match status" value="1"/>
</dbReference>
<evidence type="ECO:0000256" key="11">
    <source>
        <dbReference type="ARBA" id="ARBA00022839"/>
    </source>
</evidence>
<comment type="caution">
    <text evidence="25">The sequence shown here is derived from an EMBL/GenBank/DDBJ whole genome shotgun (WGS) entry which is preliminary data.</text>
</comment>